<dbReference type="RefSeq" id="WP_007093609.1">
    <property type="nucleotide sequence ID" value="NZ_CP142125.1"/>
</dbReference>
<dbReference type="PANTHER" id="PTHR42852">
    <property type="entry name" value="THIOL:DISULFIDE INTERCHANGE PROTEIN DSBE"/>
    <property type="match status" value="1"/>
</dbReference>
<dbReference type="InterPro" id="IPR000866">
    <property type="entry name" value="AhpC/TSA"/>
</dbReference>
<dbReference type="PANTHER" id="PTHR42852:SF13">
    <property type="entry name" value="PROTEIN DIPZ"/>
    <property type="match status" value="1"/>
</dbReference>
<dbReference type="GO" id="GO:0016209">
    <property type="term" value="F:antioxidant activity"/>
    <property type="evidence" value="ECO:0007669"/>
    <property type="project" value="InterPro"/>
</dbReference>
<comment type="caution">
    <text evidence="3">The sequence shown here is derived from an EMBL/GenBank/DDBJ whole genome shotgun (WGS) entry which is preliminary data.</text>
</comment>
<dbReference type="Pfam" id="PF12543">
    <property type="entry name" value="DUF3738"/>
    <property type="match status" value="1"/>
</dbReference>
<proteinExistence type="predicted"/>
<dbReference type="Proteomes" id="UP000002945">
    <property type="component" value="Unassembled WGS sequence"/>
</dbReference>
<dbReference type="OrthoDB" id="1118217at2"/>
<feature type="domain" description="Thioredoxin" evidence="2">
    <location>
        <begin position="23"/>
        <end position="161"/>
    </location>
</feature>
<evidence type="ECO:0000256" key="1">
    <source>
        <dbReference type="SAM" id="SignalP"/>
    </source>
</evidence>
<keyword evidence="1" id="KW-0732">Signal</keyword>
<gene>
    <name evidence="3" type="ORF">KAOT1_05202</name>
</gene>
<evidence type="ECO:0000313" key="4">
    <source>
        <dbReference type="Proteomes" id="UP000002945"/>
    </source>
</evidence>
<dbReference type="InterPro" id="IPR013766">
    <property type="entry name" value="Thioredoxin_domain"/>
</dbReference>
<dbReference type="STRING" id="391587.KAOT1_05202"/>
<dbReference type="AlphaFoldDB" id="A9DZX7"/>
<dbReference type="HOGENOM" id="CLU_033806_0_0_10"/>
<evidence type="ECO:0000313" key="3">
    <source>
        <dbReference type="EMBL" id="EDP95774.1"/>
    </source>
</evidence>
<dbReference type="eggNOG" id="COG0526">
    <property type="taxonomic scope" value="Bacteria"/>
</dbReference>
<name>A9DZX7_9FLAO</name>
<evidence type="ECO:0000259" key="2">
    <source>
        <dbReference type="PROSITE" id="PS51352"/>
    </source>
</evidence>
<reference evidence="3 4" key="1">
    <citation type="journal article" date="2011" name="J. Bacteriol.">
        <title>Genome sequence of the algicidal bacterium Kordia algicida OT-1.</title>
        <authorList>
            <person name="Lee H.S."/>
            <person name="Kang S.G."/>
            <person name="Kwon K.K."/>
            <person name="Lee J.H."/>
            <person name="Kim S.J."/>
        </authorList>
    </citation>
    <scope>NUCLEOTIDE SEQUENCE [LARGE SCALE GENOMIC DNA]</scope>
    <source>
        <strain evidence="3 4">OT-1</strain>
    </source>
</reference>
<dbReference type="Pfam" id="PF00578">
    <property type="entry name" value="AhpC-TSA"/>
    <property type="match status" value="1"/>
</dbReference>
<feature type="signal peptide" evidence="1">
    <location>
        <begin position="1"/>
        <end position="19"/>
    </location>
</feature>
<sequence length="397" mass="45553">MKKIGILLMLLALTSTTYAQTKLNIGDKVPAIEFSNLLNSETTNTSLTALKGKIVILDFWATWCGPCIPAMKNLIKLQEEFPNDIQVIGIAEDKPERLQRFIDNLPSKVWFGLQTETLEKYFPYRILSHAIIINKEGKIVAITSTDNISKEVIQNIKNGKKISLPFKEENITFDYEADPFPVKNPNAERVLLKGGISGVSSYSRGYLNDKTFNGRRLTIINQTIPSMYRNLYQKSYNRTVLEIDKAAYSYKDPKNKYCLDIISKKADGSMYALGIAKLKETFSVKTKLERRTIPVYVLSVIDRTKLKKLKSTTKKRTLEFRGYEFHAKKIRMTDFTNYIENETPVPVIDETNYLEFIDIDFVFDPQKKGSFKEELAKIGLKLSKAEREVELLVIYEE</sequence>
<keyword evidence="4" id="KW-1185">Reference proteome</keyword>
<dbReference type="InterPro" id="IPR017801">
    <property type="entry name" value="DUF3738"/>
</dbReference>
<protein>
    <submittedName>
        <fullName evidence="3">Thiol:disulfide interchange protein tlpA</fullName>
    </submittedName>
</protein>
<dbReference type="CDD" id="cd02966">
    <property type="entry name" value="TlpA_like_family"/>
    <property type="match status" value="1"/>
</dbReference>
<dbReference type="Gene3D" id="3.40.30.10">
    <property type="entry name" value="Glutaredoxin"/>
    <property type="match status" value="1"/>
</dbReference>
<feature type="chain" id="PRO_5002737910" evidence="1">
    <location>
        <begin position="20"/>
        <end position="397"/>
    </location>
</feature>
<dbReference type="GO" id="GO:0016491">
    <property type="term" value="F:oxidoreductase activity"/>
    <property type="evidence" value="ECO:0007669"/>
    <property type="project" value="InterPro"/>
</dbReference>
<dbReference type="InterPro" id="IPR050553">
    <property type="entry name" value="Thioredoxin_ResA/DsbE_sf"/>
</dbReference>
<dbReference type="PROSITE" id="PS51352">
    <property type="entry name" value="THIOREDOXIN_2"/>
    <property type="match status" value="1"/>
</dbReference>
<dbReference type="SUPFAM" id="SSF52833">
    <property type="entry name" value="Thioredoxin-like"/>
    <property type="match status" value="1"/>
</dbReference>
<dbReference type="InterPro" id="IPR036249">
    <property type="entry name" value="Thioredoxin-like_sf"/>
</dbReference>
<accession>A9DZX7</accession>
<dbReference type="EMBL" id="ABIB01000006">
    <property type="protein sequence ID" value="EDP95774.1"/>
    <property type="molecule type" value="Genomic_DNA"/>
</dbReference>
<organism evidence="3 4">
    <name type="scientific">Kordia algicida OT-1</name>
    <dbReference type="NCBI Taxonomy" id="391587"/>
    <lineage>
        <taxon>Bacteria</taxon>
        <taxon>Pseudomonadati</taxon>
        <taxon>Bacteroidota</taxon>
        <taxon>Flavobacteriia</taxon>
        <taxon>Flavobacteriales</taxon>
        <taxon>Flavobacteriaceae</taxon>
        <taxon>Kordia</taxon>
    </lineage>
</organism>